<accession>A0A8B6FAN6</accession>
<comment type="caution">
    <text evidence="1">The sequence shown here is derived from an EMBL/GenBank/DDBJ whole genome shotgun (WGS) entry which is preliminary data.</text>
</comment>
<organism evidence="1 2">
    <name type="scientific">Mytilus galloprovincialis</name>
    <name type="common">Mediterranean mussel</name>
    <dbReference type="NCBI Taxonomy" id="29158"/>
    <lineage>
        <taxon>Eukaryota</taxon>
        <taxon>Metazoa</taxon>
        <taxon>Spiralia</taxon>
        <taxon>Lophotrochozoa</taxon>
        <taxon>Mollusca</taxon>
        <taxon>Bivalvia</taxon>
        <taxon>Autobranchia</taxon>
        <taxon>Pteriomorphia</taxon>
        <taxon>Mytilida</taxon>
        <taxon>Mytiloidea</taxon>
        <taxon>Mytilidae</taxon>
        <taxon>Mytilinae</taxon>
        <taxon>Mytilus</taxon>
    </lineage>
</organism>
<evidence type="ECO:0000313" key="1">
    <source>
        <dbReference type="EMBL" id="VDI47312.1"/>
    </source>
</evidence>
<proteinExistence type="predicted"/>
<dbReference type="OrthoDB" id="8068875at2759"/>
<gene>
    <name evidence="1" type="ORF">MGAL_10B006912</name>
</gene>
<name>A0A8B6FAN6_MYTGA</name>
<dbReference type="AlphaFoldDB" id="A0A8B6FAN6"/>
<sequence length="169" mass="19739">MKKLNKVNEINGQIIPYNHFYIPELRDKVDIRADYVNWIQQSKLINSPPMHFCDYPFVFDGPAKSMLLQTDAFMQMRTALEEAQRRNFQSLFLQNIDPVSPLLMLHVTRENIVQDTIQQLAHKGSGDLKKPLKVLLSLKDNREKQTNHVLMTCILMPKKKKLKMTCQTL</sequence>
<protein>
    <submittedName>
        <fullName evidence="1">Uncharacterized protein</fullName>
    </submittedName>
</protein>
<keyword evidence="2" id="KW-1185">Reference proteome</keyword>
<dbReference type="Proteomes" id="UP000596742">
    <property type="component" value="Unassembled WGS sequence"/>
</dbReference>
<dbReference type="EMBL" id="UYJE01006592">
    <property type="protein sequence ID" value="VDI47312.1"/>
    <property type="molecule type" value="Genomic_DNA"/>
</dbReference>
<reference evidence="1" key="1">
    <citation type="submission" date="2018-11" db="EMBL/GenBank/DDBJ databases">
        <authorList>
            <person name="Alioto T."/>
            <person name="Alioto T."/>
        </authorList>
    </citation>
    <scope>NUCLEOTIDE SEQUENCE</scope>
</reference>
<evidence type="ECO:0000313" key="2">
    <source>
        <dbReference type="Proteomes" id="UP000596742"/>
    </source>
</evidence>